<dbReference type="EMBL" id="JYDO01000034">
    <property type="protein sequence ID" value="KRZ75848.1"/>
    <property type="molecule type" value="Genomic_DNA"/>
</dbReference>
<accession>A0A0V1MVN6</accession>
<reference evidence="1 2" key="1">
    <citation type="submission" date="2015-01" db="EMBL/GenBank/DDBJ databases">
        <title>Evolution of Trichinella species and genotypes.</title>
        <authorList>
            <person name="Korhonen P.K."/>
            <person name="Edoardo P."/>
            <person name="Giuseppe L.R."/>
            <person name="Gasser R.B."/>
        </authorList>
    </citation>
    <scope>NUCLEOTIDE SEQUENCE [LARGE SCALE GENOMIC DNA]</scope>
    <source>
        <strain evidence="1">ISS1980</strain>
    </source>
</reference>
<dbReference type="Proteomes" id="UP000054843">
    <property type="component" value="Unassembled WGS sequence"/>
</dbReference>
<dbReference type="AlphaFoldDB" id="A0A0V1MVN6"/>
<sequence>MIILEAAANICRKLVPHVRSLPYAECASGKGAPAHADPTHWVTLQTGRCNHLKETKRGSCYLLVVRDYFTKWPEAFPMPEMEAAI</sequence>
<evidence type="ECO:0008006" key="3">
    <source>
        <dbReference type="Google" id="ProtNLM"/>
    </source>
</evidence>
<protein>
    <recommendedName>
        <fullName evidence="3">Retrovirus-related Pol polyprotein from transposon</fullName>
    </recommendedName>
</protein>
<evidence type="ECO:0000313" key="1">
    <source>
        <dbReference type="EMBL" id="KRZ75848.1"/>
    </source>
</evidence>
<proteinExistence type="predicted"/>
<organism evidence="1 2">
    <name type="scientific">Trichinella papuae</name>
    <dbReference type="NCBI Taxonomy" id="268474"/>
    <lineage>
        <taxon>Eukaryota</taxon>
        <taxon>Metazoa</taxon>
        <taxon>Ecdysozoa</taxon>
        <taxon>Nematoda</taxon>
        <taxon>Enoplea</taxon>
        <taxon>Dorylaimia</taxon>
        <taxon>Trichinellida</taxon>
        <taxon>Trichinellidae</taxon>
        <taxon>Trichinella</taxon>
    </lineage>
</organism>
<keyword evidence="2" id="KW-1185">Reference proteome</keyword>
<comment type="caution">
    <text evidence="1">The sequence shown here is derived from an EMBL/GenBank/DDBJ whole genome shotgun (WGS) entry which is preliminary data.</text>
</comment>
<name>A0A0V1MVN6_9BILA</name>
<gene>
    <name evidence="1" type="ORF">T10_12520</name>
</gene>
<evidence type="ECO:0000313" key="2">
    <source>
        <dbReference type="Proteomes" id="UP000054843"/>
    </source>
</evidence>
<dbReference type="OrthoDB" id="5865975at2759"/>